<dbReference type="PhylomeDB" id="Q46IF9"/>
<dbReference type="CDD" id="cd03809">
    <property type="entry name" value="GT4_MtfB-like"/>
    <property type="match status" value="1"/>
</dbReference>
<evidence type="ECO:0000313" key="3">
    <source>
        <dbReference type="Proteomes" id="UP000002535"/>
    </source>
</evidence>
<dbReference type="Proteomes" id="UP000002535">
    <property type="component" value="Chromosome"/>
</dbReference>
<evidence type="ECO:0000313" key="2">
    <source>
        <dbReference type="EMBL" id="AAZ58719.1"/>
    </source>
</evidence>
<organism evidence="2 3">
    <name type="scientific">Prochlorococcus marinus (strain NATL2A)</name>
    <dbReference type="NCBI Taxonomy" id="59920"/>
    <lineage>
        <taxon>Bacteria</taxon>
        <taxon>Bacillati</taxon>
        <taxon>Cyanobacteriota</taxon>
        <taxon>Cyanophyceae</taxon>
        <taxon>Synechococcales</taxon>
        <taxon>Prochlorococcaceae</taxon>
        <taxon>Prochlorococcus</taxon>
    </lineage>
</organism>
<sequence>MRIAIDLSGVQSLGSRKRGIGRYSYEIISNILDNFPENEYVLIGNACLLDISSDFRKYLSRSNINYINWYSLAPLDYISKNDNALNIARYLRSYTFNRVFPDVILLTSFFEGYTDNCFTEFDNDILAAPVLSIFYDLIPLLHPDLYLNSNPAFKEFYLNKIDKLKTLDGLLSISKSSKNEAIKYLGYAEDKVYNISSACNRDIFNIKKVETDKSTHSVLDTLDHYILYSGASDPRKNIKGLLKAYSKLPFEVLLKYKLVFSGKLLPSETDLIHGWIKEFSINKKSVILLGYVSDKDLVYLYQNCALFVFPSFHEGFGLPILEAMSCGAPSIASNCTSIPEIIGDANAMFDPYDTDSIKNLIQKALTDIVFRNSLIKNASYQAQKFSWFDTSRKVLEACENIINDNPKDYSNCNWEYINYKNNNSYNILLSKIKNDKNLQANLSQNLADQIASSIDLVNLETDFISRSLIPLDSPFSWRVEGPFDSNYSLAILNRSFVQSLTKIIENVTIHNTEGPGDYVPNIKFIKQYPSIYKLYKQSLESTESSIVSSRNLYPPRVADLQSIINLLHSYGWEESEFPQEWVVEFNTYLQGVSVMSSQVKKILIDNGVRIPISVCGLGIDHLEDLESDRNFSLNSNKFRFLHVSSCFPRKGIDILLRAYGQAFNSYDDVTLIIKTFKNSHNNVDQILKKEKSINSKYPDVMIINEDLSDSQLKALYFSSDALVAPSRGEGFGLPIAEAMFLDLPVITTAWGGQTDFCNHENSWLIDYEFLSAKTHFDLGMSYWAEPSCSHLSELMKELFHSNKLSLRSKISKAKSDIEKFTWKNVALKNLDFSQNILNNMQSIHPRIGWITSWGTRCGIASYSKNLIDNIFSRVTIFTPISSQKISTTYETIQCWELDNDISQDLNQLFNDVINAQITSLVIQFNYGFFNFSELSSFIDKVSSHKINIILFMHSTLDPIGNNKKRIENLIPSLFKCSRILVHTLTDLNRLKLLGLKENVSLFPHGIKYVPINHELSKDFSRANLFSHKHKLRIASYGFCLPNKGFNELIKAVKILSDRNIYLELNLFTAIYNDSFTYVYNELVDLVHKLNIRDIVNINTEYMADEQTVKNLSSQDLIVFPYQHTNESSSASVRQALAALKPTLVTPNPIFNDISDCIEYLPGFTSDEIANGIINWIKRSKNKKEAEILQYNKQKFINNFKFSRLGFRLFNMINSLEINE</sequence>
<gene>
    <name evidence="2" type="ordered locus">PMN2A_1229</name>
</gene>
<reference evidence="2 3" key="1">
    <citation type="journal article" date="2007" name="PLoS Genet.">
        <title>Patterns and implications of gene gain and loss in the evolution of Prochlorococcus.</title>
        <authorList>
            <person name="Kettler G.C."/>
            <person name="Martiny A.C."/>
            <person name="Huang K."/>
            <person name="Zucker J."/>
            <person name="Coleman M.L."/>
            <person name="Rodrigue S."/>
            <person name="Chen F."/>
            <person name="Lapidus A."/>
            <person name="Ferriera S."/>
            <person name="Johnson J."/>
            <person name="Steglich C."/>
            <person name="Church G.M."/>
            <person name="Richardson P."/>
            <person name="Chisholm S.W."/>
        </authorList>
    </citation>
    <scope>NUCLEOTIDE SEQUENCE [LARGE SCALE GENOMIC DNA]</scope>
    <source>
        <strain evidence="2 3">NATL2A</strain>
    </source>
</reference>
<accession>Q46IF9</accession>
<dbReference type="KEGG" id="pmn:PMN2A_1229"/>
<dbReference type="AlphaFoldDB" id="Q46IF9"/>
<feature type="domain" description="Glycosyl transferase family 1" evidence="1">
    <location>
        <begin position="221"/>
        <end position="378"/>
    </location>
</feature>
<protein>
    <submittedName>
        <fullName evidence="2">Glycosyltransferase</fullName>
    </submittedName>
</protein>
<dbReference type="EMBL" id="CP000095">
    <property type="protein sequence ID" value="AAZ58719.1"/>
    <property type="molecule type" value="Genomic_DNA"/>
</dbReference>
<evidence type="ECO:0000259" key="1">
    <source>
        <dbReference type="Pfam" id="PF00534"/>
    </source>
</evidence>
<proteinExistence type="predicted"/>
<dbReference type="Pfam" id="PF00534">
    <property type="entry name" value="Glycos_transf_1"/>
    <property type="match status" value="2"/>
</dbReference>
<feature type="domain" description="Glycosyl transferase family 1" evidence="1">
    <location>
        <begin position="629"/>
        <end position="765"/>
    </location>
</feature>
<dbReference type="SUPFAM" id="SSF53756">
    <property type="entry name" value="UDP-Glycosyltransferase/glycogen phosphorylase"/>
    <property type="match status" value="3"/>
</dbReference>
<dbReference type="PANTHER" id="PTHR46656:SF3">
    <property type="entry name" value="PUTATIVE-RELATED"/>
    <property type="match status" value="1"/>
</dbReference>
<dbReference type="HOGENOM" id="CLU_007278_0_0_3"/>
<dbReference type="PANTHER" id="PTHR46656">
    <property type="entry name" value="PUTATIVE-RELATED"/>
    <property type="match status" value="1"/>
</dbReference>
<dbReference type="STRING" id="59920.PMN2A_1229"/>
<dbReference type="CAZy" id="GT4">
    <property type="family name" value="Glycosyltransferase Family 4"/>
</dbReference>
<dbReference type="RefSeq" id="WP_011295573.1">
    <property type="nucleotide sequence ID" value="NC_007335.2"/>
</dbReference>
<keyword evidence="3" id="KW-1185">Reference proteome</keyword>
<dbReference type="OrthoDB" id="9797829at2"/>
<dbReference type="GO" id="GO:0016757">
    <property type="term" value="F:glycosyltransferase activity"/>
    <property type="evidence" value="ECO:0007669"/>
    <property type="project" value="InterPro"/>
</dbReference>
<dbReference type="CDD" id="cd03801">
    <property type="entry name" value="GT4_PimA-like"/>
    <property type="match status" value="1"/>
</dbReference>
<name>Q46IF9_PROMT</name>
<dbReference type="InterPro" id="IPR001296">
    <property type="entry name" value="Glyco_trans_1"/>
</dbReference>
<dbReference type="Gene3D" id="3.40.50.2000">
    <property type="entry name" value="Glycogen Phosphorylase B"/>
    <property type="match status" value="3"/>
</dbReference>